<dbReference type="AlphaFoldDB" id="A0A5B7IMS2"/>
<feature type="compositionally biased region" description="Low complexity" evidence="1">
    <location>
        <begin position="1"/>
        <end position="14"/>
    </location>
</feature>
<accession>A0A5B7IMS2</accession>
<evidence type="ECO:0000313" key="2">
    <source>
        <dbReference type="EMBL" id="MPC85860.1"/>
    </source>
</evidence>
<keyword evidence="3" id="KW-1185">Reference proteome</keyword>
<dbReference type="EMBL" id="VSRR010069809">
    <property type="protein sequence ID" value="MPC85860.1"/>
    <property type="molecule type" value="Genomic_DNA"/>
</dbReference>
<sequence>MSILSSSSVSPCQSHPFPPTERLPTVSLHSSLSCLSVSLFTVYGLSRQRHANPITLSPSPPLTLILSWRLPISHSSLVIPFPSYLKETNPINNTSLSFLSFLCLE</sequence>
<comment type="caution">
    <text evidence="2">The sequence shown here is derived from an EMBL/GenBank/DDBJ whole genome shotgun (WGS) entry which is preliminary data.</text>
</comment>
<dbReference type="Proteomes" id="UP000324222">
    <property type="component" value="Unassembled WGS sequence"/>
</dbReference>
<evidence type="ECO:0000313" key="3">
    <source>
        <dbReference type="Proteomes" id="UP000324222"/>
    </source>
</evidence>
<feature type="region of interest" description="Disordered" evidence="1">
    <location>
        <begin position="1"/>
        <end position="20"/>
    </location>
</feature>
<protein>
    <submittedName>
        <fullName evidence="2">Uncharacterized protein</fullName>
    </submittedName>
</protein>
<proteinExistence type="predicted"/>
<evidence type="ECO:0000256" key="1">
    <source>
        <dbReference type="SAM" id="MobiDB-lite"/>
    </source>
</evidence>
<name>A0A5B7IMS2_PORTR</name>
<gene>
    <name evidence="2" type="ORF">E2C01_080658</name>
</gene>
<organism evidence="2 3">
    <name type="scientific">Portunus trituberculatus</name>
    <name type="common">Swimming crab</name>
    <name type="synonym">Neptunus trituberculatus</name>
    <dbReference type="NCBI Taxonomy" id="210409"/>
    <lineage>
        <taxon>Eukaryota</taxon>
        <taxon>Metazoa</taxon>
        <taxon>Ecdysozoa</taxon>
        <taxon>Arthropoda</taxon>
        <taxon>Crustacea</taxon>
        <taxon>Multicrustacea</taxon>
        <taxon>Malacostraca</taxon>
        <taxon>Eumalacostraca</taxon>
        <taxon>Eucarida</taxon>
        <taxon>Decapoda</taxon>
        <taxon>Pleocyemata</taxon>
        <taxon>Brachyura</taxon>
        <taxon>Eubrachyura</taxon>
        <taxon>Portunoidea</taxon>
        <taxon>Portunidae</taxon>
        <taxon>Portuninae</taxon>
        <taxon>Portunus</taxon>
    </lineage>
</organism>
<reference evidence="2 3" key="1">
    <citation type="submission" date="2019-05" db="EMBL/GenBank/DDBJ databases">
        <title>Another draft genome of Portunus trituberculatus and its Hox gene families provides insights of decapod evolution.</title>
        <authorList>
            <person name="Jeong J.-H."/>
            <person name="Song I."/>
            <person name="Kim S."/>
            <person name="Choi T."/>
            <person name="Kim D."/>
            <person name="Ryu S."/>
            <person name="Kim W."/>
        </authorList>
    </citation>
    <scope>NUCLEOTIDE SEQUENCE [LARGE SCALE GENOMIC DNA]</scope>
    <source>
        <tissue evidence="2">Muscle</tissue>
    </source>
</reference>